<keyword evidence="1" id="KW-0238">DNA-binding</keyword>
<dbReference type="SMART" id="SM00422">
    <property type="entry name" value="HTH_MERR"/>
    <property type="match status" value="1"/>
</dbReference>
<accession>A0A7G1KHL8</accession>
<dbReference type="AlphaFoldDB" id="A0A7G1KHL8"/>
<dbReference type="Proteomes" id="UP000516173">
    <property type="component" value="Chromosome"/>
</dbReference>
<dbReference type="CDD" id="cd04780">
    <property type="entry name" value="HTH_MerR-like_sg5"/>
    <property type="match status" value="1"/>
</dbReference>
<dbReference type="InterPro" id="IPR047057">
    <property type="entry name" value="MerR_fam"/>
</dbReference>
<dbReference type="PRINTS" id="PR00040">
    <property type="entry name" value="HTHMERR"/>
</dbReference>
<evidence type="ECO:0000259" key="2">
    <source>
        <dbReference type="PROSITE" id="PS50937"/>
    </source>
</evidence>
<sequence>MAELSRESGVAVATIKYYQREGLLPPGELTSPNQARYGSAHVRRLKLVRALMEIGGLSVADVREVLAAVDEPRASTHDILGVAQHGLPAPRVQVDEADRAWAMRRIEPILAQRDWRPPPQSPLLEELVGVLCTFREVGHEWVLDALSCYAESADRVAAADIDAVARLGSVDAVVEGAVVGTVLGDALLAVLRRIAHAEISRKRFGTRPTRSEP</sequence>
<dbReference type="KEGG" id="nwl:NWFMUON74_17880"/>
<dbReference type="SUPFAM" id="SSF46955">
    <property type="entry name" value="Putative DNA-binding domain"/>
    <property type="match status" value="1"/>
</dbReference>
<dbReference type="InterPro" id="IPR000551">
    <property type="entry name" value="MerR-type_HTH_dom"/>
</dbReference>
<feature type="domain" description="HTH merR-type" evidence="2">
    <location>
        <begin position="1"/>
        <end position="68"/>
    </location>
</feature>
<keyword evidence="4" id="KW-1185">Reference proteome</keyword>
<gene>
    <name evidence="3" type="ORF">NWFMUON74_17880</name>
</gene>
<dbReference type="PANTHER" id="PTHR30204">
    <property type="entry name" value="REDOX-CYCLING DRUG-SENSING TRANSCRIPTIONAL ACTIVATOR SOXR"/>
    <property type="match status" value="1"/>
</dbReference>
<proteinExistence type="predicted"/>
<dbReference type="Pfam" id="PF13411">
    <property type="entry name" value="MerR_1"/>
    <property type="match status" value="1"/>
</dbReference>
<dbReference type="PANTHER" id="PTHR30204:SF98">
    <property type="entry name" value="HTH-TYPE TRANSCRIPTIONAL REGULATOR ADHR"/>
    <property type="match status" value="1"/>
</dbReference>
<evidence type="ECO:0000313" key="4">
    <source>
        <dbReference type="Proteomes" id="UP000516173"/>
    </source>
</evidence>
<reference evidence="3 4" key="1">
    <citation type="submission" date="2020-08" db="EMBL/GenBank/DDBJ databases">
        <title>Genome Sequencing of Nocardia wallacei strain FMUON74 and assembly.</title>
        <authorList>
            <person name="Toyokawa M."/>
            <person name="Uesaka K."/>
        </authorList>
    </citation>
    <scope>NUCLEOTIDE SEQUENCE [LARGE SCALE GENOMIC DNA]</scope>
    <source>
        <strain evidence="3 4">FMUON74</strain>
    </source>
</reference>
<dbReference type="GO" id="GO:0003700">
    <property type="term" value="F:DNA-binding transcription factor activity"/>
    <property type="evidence" value="ECO:0007669"/>
    <property type="project" value="InterPro"/>
</dbReference>
<evidence type="ECO:0000313" key="3">
    <source>
        <dbReference type="EMBL" id="BCK54016.1"/>
    </source>
</evidence>
<dbReference type="EMBL" id="AP023396">
    <property type="protein sequence ID" value="BCK54016.1"/>
    <property type="molecule type" value="Genomic_DNA"/>
</dbReference>
<evidence type="ECO:0000256" key="1">
    <source>
        <dbReference type="ARBA" id="ARBA00023125"/>
    </source>
</evidence>
<name>A0A7G1KHL8_9NOCA</name>
<dbReference type="InterPro" id="IPR009061">
    <property type="entry name" value="DNA-bd_dom_put_sf"/>
</dbReference>
<dbReference type="PROSITE" id="PS50937">
    <property type="entry name" value="HTH_MERR_2"/>
    <property type="match status" value="1"/>
</dbReference>
<dbReference type="GO" id="GO:0003677">
    <property type="term" value="F:DNA binding"/>
    <property type="evidence" value="ECO:0007669"/>
    <property type="project" value="UniProtKB-KW"/>
</dbReference>
<organism evidence="3 4">
    <name type="scientific">Nocardia wallacei</name>
    <dbReference type="NCBI Taxonomy" id="480035"/>
    <lineage>
        <taxon>Bacteria</taxon>
        <taxon>Bacillati</taxon>
        <taxon>Actinomycetota</taxon>
        <taxon>Actinomycetes</taxon>
        <taxon>Mycobacteriales</taxon>
        <taxon>Nocardiaceae</taxon>
        <taxon>Nocardia</taxon>
    </lineage>
</organism>
<dbReference type="Gene3D" id="1.10.1660.10">
    <property type="match status" value="1"/>
</dbReference>
<protein>
    <submittedName>
        <fullName evidence="3">MerR family transcriptional regulator</fullName>
    </submittedName>
</protein>